<evidence type="ECO:0000256" key="13">
    <source>
        <dbReference type="ARBA" id="ARBA00043962"/>
    </source>
</evidence>
<dbReference type="EC" id="3.4.-.-" evidence="14"/>
<dbReference type="EMBL" id="CP034207">
    <property type="protein sequence ID" value="QBZ61186.1"/>
    <property type="molecule type" value="Genomic_DNA"/>
</dbReference>
<evidence type="ECO:0000313" key="16">
    <source>
        <dbReference type="Proteomes" id="UP000294847"/>
    </source>
</evidence>
<feature type="chain" id="PRO_5041033887" description="Peptide hydrolase" evidence="14">
    <location>
        <begin position="19"/>
        <end position="389"/>
    </location>
</feature>
<feature type="signal peptide" evidence="14">
    <location>
        <begin position="1"/>
        <end position="18"/>
    </location>
</feature>
<evidence type="ECO:0000256" key="11">
    <source>
        <dbReference type="ARBA" id="ARBA00023180"/>
    </source>
</evidence>
<keyword evidence="7 14" id="KW-0378">Hydrolase</keyword>
<dbReference type="SMR" id="A0A4P7NH40"/>
<evidence type="ECO:0000256" key="6">
    <source>
        <dbReference type="ARBA" id="ARBA00022729"/>
    </source>
</evidence>
<dbReference type="OMA" id="YEESTCG"/>
<keyword evidence="9" id="KW-0865">Zymogen</keyword>
<dbReference type="Gene3D" id="3.40.630.10">
    <property type="entry name" value="Zn peptidases"/>
    <property type="match status" value="1"/>
</dbReference>
<evidence type="ECO:0000256" key="10">
    <source>
        <dbReference type="ARBA" id="ARBA00023157"/>
    </source>
</evidence>
<evidence type="ECO:0000256" key="9">
    <source>
        <dbReference type="ARBA" id="ARBA00023145"/>
    </source>
</evidence>
<evidence type="ECO:0000256" key="3">
    <source>
        <dbReference type="ARBA" id="ARBA00022438"/>
    </source>
</evidence>
<evidence type="ECO:0000256" key="8">
    <source>
        <dbReference type="ARBA" id="ARBA00022833"/>
    </source>
</evidence>
<dbReference type="VEuPathDB" id="FungiDB:M_BR32_EuGene_00040441"/>
<dbReference type="PANTHER" id="PTHR12147">
    <property type="entry name" value="METALLOPEPTIDASE M28 FAMILY MEMBER"/>
    <property type="match status" value="1"/>
</dbReference>
<evidence type="ECO:0000256" key="2">
    <source>
        <dbReference type="ARBA" id="ARBA00011245"/>
    </source>
</evidence>
<dbReference type="CDD" id="cd03879">
    <property type="entry name" value="M28_AAP"/>
    <property type="match status" value="1"/>
</dbReference>
<sequence length="389" mass="43554">MKVTSALLTALAVATVNACGVPPTSLPRTAARTIFRRADAKMYTLETAPGVTIEVTEEEKLAMMDNRVHFFDITEWKEAPNAMAEDLQKRIAAVPYPKTLTQKCNATKLIGKLDKERIQATVERYSSFFNRYYMSETGRQSVEWLHDQIKAVLDAADIPGANIRLVRHNAWVQPSIVVTLPGREARTVVVGGHADSIVSGDRNGRQPGADDDASASATIFEAMRVFLMDPRVKAGQLLNTMEFHWYAAEEAGLLGSQDIFNTYRQFNRNIVAMLQQDMTGYIGRDGRERFGLITDFTDPDLVNFMKLVIDGYTDIPYEESLCGYACSDHGSATRAGYPSTFVFETPFGNHNPYIHTINDTTDKLSYDHMIQHGKLITGYLSELAWWPFV</sequence>
<keyword evidence="10" id="KW-1015">Disulfide bond</keyword>
<dbReference type="GO" id="GO:0008235">
    <property type="term" value="F:metalloexopeptidase activity"/>
    <property type="evidence" value="ECO:0007669"/>
    <property type="project" value="InterPro"/>
</dbReference>
<dbReference type="SUPFAM" id="SSF53187">
    <property type="entry name" value="Zn-dependent exopeptidases"/>
    <property type="match status" value="1"/>
</dbReference>
<accession>A0A4P7NH40</accession>
<evidence type="ECO:0000256" key="1">
    <source>
        <dbReference type="ARBA" id="ARBA00001947"/>
    </source>
</evidence>
<dbReference type="Pfam" id="PF04389">
    <property type="entry name" value="Peptidase_M28"/>
    <property type="match status" value="1"/>
</dbReference>
<comment type="similarity">
    <text evidence="13">Belongs to the peptidase M28 family. M28E subfamily.</text>
</comment>
<keyword evidence="3" id="KW-0031">Aminopeptidase</keyword>
<gene>
    <name evidence="15" type="ORF">PoMZ_08133</name>
</gene>
<dbReference type="InterPro" id="IPR007484">
    <property type="entry name" value="Peptidase_M28"/>
</dbReference>
<evidence type="ECO:0000256" key="5">
    <source>
        <dbReference type="ARBA" id="ARBA00022723"/>
    </source>
</evidence>
<evidence type="ECO:0000313" key="15">
    <source>
        <dbReference type="EMBL" id="QBZ61186.1"/>
    </source>
</evidence>
<keyword evidence="8 14" id="KW-0862">Zinc</keyword>
<dbReference type="GO" id="GO:0004177">
    <property type="term" value="F:aminopeptidase activity"/>
    <property type="evidence" value="ECO:0007669"/>
    <property type="project" value="UniProtKB-KW"/>
</dbReference>
<dbReference type="Proteomes" id="UP000294847">
    <property type="component" value="Chromosome 4"/>
</dbReference>
<name>A0A4P7NH40_PYROR</name>
<evidence type="ECO:0000256" key="14">
    <source>
        <dbReference type="RuleBase" id="RU361240"/>
    </source>
</evidence>
<comment type="subunit">
    <text evidence="2">Monomer.</text>
</comment>
<keyword evidence="5 14" id="KW-0479">Metal-binding</keyword>
<evidence type="ECO:0000256" key="12">
    <source>
        <dbReference type="ARBA" id="ARBA00043843"/>
    </source>
</evidence>
<dbReference type="InterPro" id="IPR045175">
    <property type="entry name" value="M28_fam"/>
</dbReference>
<keyword evidence="6 14" id="KW-0732">Signal</keyword>
<keyword evidence="4 14" id="KW-0645">Protease</keyword>
<dbReference type="PANTHER" id="PTHR12147:SF56">
    <property type="entry name" value="AMINOPEPTIDASE YDR415C-RELATED"/>
    <property type="match status" value="1"/>
</dbReference>
<evidence type="ECO:0000256" key="7">
    <source>
        <dbReference type="ARBA" id="ARBA00022801"/>
    </source>
</evidence>
<dbReference type="AlphaFoldDB" id="A0A4P7NH40"/>
<dbReference type="GO" id="GO:0006508">
    <property type="term" value="P:proteolysis"/>
    <property type="evidence" value="ECO:0007669"/>
    <property type="project" value="UniProtKB-KW"/>
</dbReference>
<evidence type="ECO:0000256" key="4">
    <source>
        <dbReference type="ARBA" id="ARBA00022670"/>
    </source>
</evidence>
<keyword evidence="11" id="KW-0325">Glycoprotein</keyword>
<reference evidence="15 16" key="1">
    <citation type="journal article" date="2019" name="Mol. Biol. Evol.">
        <title>Blast fungal genomes show frequent chromosomal changes, gene gains and losses, and effector gene turnover.</title>
        <authorList>
            <person name="Gomez Luciano L.B."/>
            <person name="Jason Tsai I."/>
            <person name="Chuma I."/>
            <person name="Tosa Y."/>
            <person name="Chen Y.H."/>
            <person name="Li J.Y."/>
            <person name="Li M.Y."/>
            <person name="Jade Lu M.Y."/>
            <person name="Nakayashiki H."/>
            <person name="Li W.H."/>
        </authorList>
    </citation>
    <scope>NUCLEOTIDE SEQUENCE [LARGE SCALE GENOMIC DNA]</scope>
    <source>
        <strain evidence="15">MZ5-1-6</strain>
    </source>
</reference>
<protein>
    <recommendedName>
        <fullName evidence="14">Peptide hydrolase</fullName>
        <ecNumber evidence="14">3.4.-.-</ecNumber>
    </recommendedName>
</protein>
<comment type="cofactor">
    <cofactor evidence="1">
        <name>Zn(2+)</name>
        <dbReference type="ChEBI" id="CHEBI:29105"/>
    </cofactor>
</comment>
<organism evidence="15 16">
    <name type="scientific">Pyricularia oryzae</name>
    <name type="common">Rice blast fungus</name>
    <name type="synonym">Magnaporthe oryzae</name>
    <dbReference type="NCBI Taxonomy" id="318829"/>
    <lineage>
        <taxon>Eukaryota</taxon>
        <taxon>Fungi</taxon>
        <taxon>Dikarya</taxon>
        <taxon>Ascomycota</taxon>
        <taxon>Pezizomycotina</taxon>
        <taxon>Sordariomycetes</taxon>
        <taxon>Sordariomycetidae</taxon>
        <taxon>Magnaporthales</taxon>
        <taxon>Pyriculariaceae</taxon>
        <taxon>Pyricularia</taxon>
    </lineage>
</organism>
<comment type="function">
    <text evidence="12">Extracellular aminopeptidase that allows assimilation of proteinaceous substrates.</text>
</comment>
<proteinExistence type="inferred from homology"/>
<dbReference type="GO" id="GO:0046872">
    <property type="term" value="F:metal ion binding"/>
    <property type="evidence" value="ECO:0007669"/>
    <property type="project" value="UniProtKB-KW"/>
</dbReference>